<comment type="subcellular location">
    <subcellularLocation>
        <location evidence="1">Membrane</location>
        <topology evidence="1">Multi-pass membrane protein</topology>
    </subcellularLocation>
</comment>
<dbReference type="InterPro" id="IPR000109">
    <property type="entry name" value="POT_fam"/>
</dbReference>
<reference evidence="8 9" key="1">
    <citation type="submission" date="2024-11" db="EMBL/GenBank/DDBJ databases">
        <title>A near-complete genome assembly of Cinchona calisaya.</title>
        <authorList>
            <person name="Lian D.C."/>
            <person name="Zhao X.W."/>
            <person name="Wei L."/>
        </authorList>
    </citation>
    <scope>NUCLEOTIDE SEQUENCE [LARGE SCALE GENOMIC DNA]</scope>
    <source>
        <tissue evidence="8">Nenye</tissue>
    </source>
</reference>
<dbReference type="Pfam" id="PF00854">
    <property type="entry name" value="PTR2"/>
    <property type="match status" value="1"/>
</dbReference>
<dbReference type="Gene3D" id="1.20.1250.20">
    <property type="entry name" value="MFS general substrate transporter like domains"/>
    <property type="match status" value="1"/>
</dbReference>
<evidence type="ECO:0000256" key="6">
    <source>
        <dbReference type="ARBA" id="ARBA00044504"/>
    </source>
</evidence>
<comment type="similarity">
    <text evidence="6">Belongs to the major facilitator superfamily. Phosphate:H(+) symporter (TC 2.A.1.9) family.</text>
</comment>
<feature type="transmembrane region" description="Helical" evidence="7">
    <location>
        <begin position="140"/>
        <end position="166"/>
    </location>
</feature>
<feature type="transmembrane region" description="Helical" evidence="7">
    <location>
        <begin position="538"/>
        <end position="559"/>
    </location>
</feature>
<evidence type="ECO:0000256" key="1">
    <source>
        <dbReference type="ARBA" id="ARBA00004141"/>
    </source>
</evidence>
<gene>
    <name evidence="8" type="ORF">ACH5RR_009955</name>
</gene>
<keyword evidence="4 7" id="KW-1133">Transmembrane helix</keyword>
<keyword evidence="5 7" id="KW-0472">Membrane</keyword>
<sequence length="583" mass="64112">MMSSLDDDAETQLLQQSSPKSKKGGWITFPFLIATRAGMTVAALGWSANLIVYLIDKYNIESIDAAQIFNVVNGCMALFPIIVAIIADSFLGCFAVIWISSIISLLGMFLLTLTATISSLRPAPCNEESSFCTTPSPLQYTNLFLAVALASIGCAGTSFTVGTMGADQLDNPEHQENFFNWFLFVWNAASIISATVIVYVQDNVSWGLGYGLCAAANLLGLFSFLLGKHYYRYVQPQGSPFKDIARVLFAAFSKRKVFLSTRNEDYFSELHLEVDGQHDGIKELAASATPHKETFKFLNHAALISQADIQSDGSIRQSWKLCTVQQVEDLKTLLRIAPIWATGIFLTTPMGMLSTLTVLQALTMDTCIVSNFKFPVGSLVVFSLLSGAISLTIVDRLIFPLWQKTFGKTPTPLQRLGTGHVLNVLSIVIAALVESKRLQIARASYIVQELTSSTVPMSVFWLVPQLALSGMGEAFHFPGQASLYYQEFPASLKSTSTAMVALLIAIGYYLSTALTDFVRKVTNWLPDDLNHGRLNYLYWVLAMIGALNFGLYLTSAGVYKYRNDQDDKTVDNSSNQGDATLYY</sequence>
<feature type="transmembrane region" description="Helical" evidence="7">
    <location>
        <begin position="374"/>
        <end position="394"/>
    </location>
</feature>
<feature type="transmembrane region" description="Helical" evidence="7">
    <location>
        <begin position="498"/>
        <end position="518"/>
    </location>
</feature>
<accession>A0ABD3AHA6</accession>
<feature type="transmembrane region" description="Helical" evidence="7">
    <location>
        <begin position="178"/>
        <end position="200"/>
    </location>
</feature>
<proteinExistence type="inferred from homology"/>
<evidence type="ECO:0000256" key="5">
    <source>
        <dbReference type="ARBA" id="ARBA00023136"/>
    </source>
</evidence>
<evidence type="ECO:0000256" key="2">
    <source>
        <dbReference type="ARBA" id="ARBA00005982"/>
    </source>
</evidence>
<evidence type="ECO:0000313" key="8">
    <source>
        <dbReference type="EMBL" id="KAL3530633.1"/>
    </source>
</evidence>
<dbReference type="InterPro" id="IPR036259">
    <property type="entry name" value="MFS_trans_sf"/>
</dbReference>
<evidence type="ECO:0000256" key="4">
    <source>
        <dbReference type="ARBA" id="ARBA00022989"/>
    </source>
</evidence>
<dbReference type="PANTHER" id="PTHR11654">
    <property type="entry name" value="OLIGOPEPTIDE TRANSPORTER-RELATED"/>
    <property type="match status" value="1"/>
</dbReference>
<comment type="caution">
    <text evidence="8">The sequence shown here is derived from an EMBL/GenBank/DDBJ whole genome shotgun (WGS) entry which is preliminary data.</text>
</comment>
<dbReference type="EMBL" id="JBJUIK010000004">
    <property type="protein sequence ID" value="KAL3530633.1"/>
    <property type="molecule type" value="Genomic_DNA"/>
</dbReference>
<comment type="similarity">
    <text evidence="2">Belongs to the major facilitator superfamily. Proton-dependent oligopeptide transporter (POT/PTR) (TC 2.A.17) family.</text>
</comment>
<protein>
    <submittedName>
        <fullName evidence="8">Uncharacterized protein</fullName>
    </submittedName>
</protein>
<feature type="transmembrane region" description="Helical" evidence="7">
    <location>
        <begin position="339"/>
        <end position="362"/>
    </location>
</feature>
<keyword evidence="3 7" id="KW-0812">Transmembrane</keyword>
<feature type="transmembrane region" description="Helical" evidence="7">
    <location>
        <begin position="26"/>
        <end position="55"/>
    </location>
</feature>
<organism evidence="8 9">
    <name type="scientific">Cinchona calisaya</name>
    <dbReference type="NCBI Taxonomy" id="153742"/>
    <lineage>
        <taxon>Eukaryota</taxon>
        <taxon>Viridiplantae</taxon>
        <taxon>Streptophyta</taxon>
        <taxon>Embryophyta</taxon>
        <taxon>Tracheophyta</taxon>
        <taxon>Spermatophyta</taxon>
        <taxon>Magnoliopsida</taxon>
        <taxon>eudicotyledons</taxon>
        <taxon>Gunneridae</taxon>
        <taxon>Pentapetalae</taxon>
        <taxon>asterids</taxon>
        <taxon>lamiids</taxon>
        <taxon>Gentianales</taxon>
        <taxon>Rubiaceae</taxon>
        <taxon>Cinchonoideae</taxon>
        <taxon>Cinchoneae</taxon>
        <taxon>Cinchona</taxon>
    </lineage>
</organism>
<feature type="transmembrane region" description="Helical" evidence="7">
    <location>
        <begin position="206"/>
        <end position="226"/>
    </location>
</feature>
<dbReference type="GO" id="GO:0016020">
    <property type="term" value="C:membrane"/>
    <property type="evidence" value="ECO:0007669"/>
    <property type="project" value="UniProtKB-SubCell"/>
</dbReference>
<keyword evidence="9" id="KW-1185">Reference proteome</keyword>
<dbReference type="AlphaFoldDB" id="A0ABD3AHA6"/>
<dbReference type="Proteomes" id="UP001630127">
    <property type="component" value="Unassembled WGS sequence"/>
</dbReference>
<evidence type="ECO:0000256" key="7">
    <source>
        <dbReference type="SAM" id="Phobius"/>
    </source>
</evidence>
<feature type="transmembrane region" description="Helical" evidence="7">
    <location>
        <begin position="67"/>
        <end position="87"/>
    </location>
</feature>
<dbReference type="SUPFAM" id="SSF103473">
    <property type="entry name" value="MFS general substrate transporter"/>
    <property type="match status" value="1"/>
</dbReference>
<evidence type="ECO:0000256" key="3">
    <source>
        <dbReference type="ARBA" id="ARBA00022692"/>
    </source>
</evidence>
<name>A0ABD3AHA6_9GENT</name>
<feature type="transmembrane region" description="Helical" evidence="7">
    <location>
        <begin position="94"/>
        <end position="120"/>
    </location>
</feature>
<evidence type="ECO:0000313" key="9">
    <source>
        <dbReference type="Proteomes" id="UP001630127"/>
    </source>
</evidence>